<organism evidence="2 3">
    <name type="scientific">Psophocarpus tetragonolobus</name>
    <name type="common">Winged bean</name>
    <name type="synonym">Dolichos tetragonolobus</name>
    <dbReference type="NCBI Taxonomy" id="3891"/>
    <lineage>
        <taxon>Eukaryota</taxon>
        <taxon>Viridiplantae</taxon>
        <taxon>Streptophyta</taxon>
        <taxon>Embryophyta</taxon>
        <taxon>Tracheophyta</taxon>
        <taxon>Spermatophyta</taxon>
        <taxon>Magnoliopsida</taxon>
        <taxon>eudicotyledons</taxon>
        <taxon>Gunneridae</taxon>
        <taxon>Pentapetalae</taxon>
        <taxon>rosids</taxon>
        <taxon>fabids</taxon>
        <taxon>Fabales</taxon>
        <taxon>Fabaceae</taxon>
        <taxon>Papilionoideae</taxon>
        <taxon>50 kb inversion clade</taxon>
        <taxon>NPAAA clade</taxon>
        <taxon>indigoferoid/millettioid clade</taxon>
        <taxon>Phaseoleae</taxon>
        <taxon>Psophocarpus</taxon>
    </lineage>
</organism>
<evidence type="ECO:0000256" key="1">
    <source>
        <dbReference type="SAM" id="Phobius"/>
    </source>
</evidence>
<proteinExistence type="predicted"/>
<gene>
    <name evidence="2" type="ORF">VNO78_10975</name>
</gene>
<feature type="transmembrane region" description="Helical" evidence="1">
    <location>
        <begin position="6"/>
        <end position="26"/>
    </location>
</feature>
<evidence type="ECO:0000313" key="3">
    <source>
        <dbReference type="Proteomes" id="UP001386955"/>
    </source>
</evidence>
<dbReference type="Proteomes" id="UP001386955">
    <property type="component" value="Unassembled WGS sequence"/>
</dbReference>
<accession>A0AAN9SSL3</accession>
<keyword evidence="1" id="KW-0812">Transmembrane</keyword>
<comment type="caution">
    <text evidence="2">The sequence shown here is derived from an EMBL/GenBank/DDBJ whole genome shotgun (WGS) entry which is preliminary data.</text>
</comment>
<reference evidence="2 3" key="1">
    <citation type="submission" date="2024-01" db="EMBL/GenBank/DDBJ databases">
        <title>The genomes of 5 underutilized Papilionoideae crops provide insights into root nodulation and disease resistanc.</title>
        <authorList>
            <person name="Jiang F."/>
        </authorList>
    </citation>
    <scope>NUCLEOTIDE SEQUENCE [LARGE SCALE GENOMIC DNA]</scope>
    <source>
        <strain evidence="2">DUOXIRENSHENG_FW03</strain>
        <tissue evidence="2">Leaves</tissue>
    </source>
</reference>
<keyword evidence="1" id="KW-0472">Membrane</keyword>
<sequence length="67" mass="7122">MESCRIAMVVPLTIYIMAILVSYHCCVAENVAEDVTAIPPAPMEGAGVYLCAPLVFVVIAFVVASFT</sequence>
<feature type="transmembrane region" description="Helical" evidence="1">
    <location>
        <begin position="47"/>
        <end position="66"/>
    </location>
</feature>
<protein>
    <submittedName>
        <fullName evidence="2">Uncharacterized protein</fullName>
    </submittedName>
</protein>
<keyword evidence="1" id="KW-1133">Transmembrane helix</keyword>
<name>A0AAN9SSL3_PSOTE</name>
<keyword evidence="3" id="KW-1185">Reference proteome</keyword>
<dbReference type="EMBL" id="JAYMYS010000003">
    <property type="protein sequence ID" value="KAK7399784.1"/>
    <property type="molecule type" value="Genomic_DNA"/>
</dbReference>
<dbReference type="AlphaFoldDB" id="A0AAN9SSL3"/>
<evidence type="ECO:0000313" key="2">
    <source>
        <dbReference type="EMBL" id="KAK7399784.1"/>
    </source>
</evidence>